<dbReference type="GO" id="GO:0016757">
    <property type="term" value="F:glycosyltransferase activity"/>
    <property type="evidence" value="ECO:0007669"/>
    <property type="project" value="InterPro"/>
</dbReference>
<evidence type="ECO:0008006" key="5">
    <source>
        <dbReference type="Google" id="ProtNLM"/>
    </source>
</evidence>
<feature type="domain" description="Glycosyltransferase subfamily 4-like N-terminal" evidence="2">
    <location>
        <begin position="63"/>
        <end position="171"/>
    </location>
</feature>
<dbReference type="InterPro" id="IPR028098">
    <property type="entry name" value="Glyco_trans_4-like_N"/>
</dbReference>
<accession>A0A2A2TNP5</accession>
<dbReference type="OrthoDB" id="516698at2"/>
<keyword evidence="4" id="KW-1185">Reference proteome</keyword>
<comment type="caution">
    <text evidence="3">The sequence shown here is derived from an EMBL/GenBank/DDBJ whole genome shotgun (WGS) entry which is preliminary data.</text>
</comment>
<dbReference type="CDD" id="cd03808">
    <property type="entry name" value="GT4_CapM-like"/>
    <property type="match status" value="1"/>
</dbReference>
<dbReference type="PANTHER" id="PTHR12526">
    <property type="entry name" value="GLYCOSYLTRANSFERASE"/>
    <property type="match status" value="1"/>
</dbReference>
<evidence type="ECO:0000259" key="2">
    <source>
        <dbReference type="Pfam" id="PF13439"/>
    </source>
</evidence>
<proteinExistence type="predicted"/>
<dbReference type="PANTHER" id="PTHR12526:SF627">
    <property type="entry name" value="D-RHAMNOSYLTRANSFERASE WBPZ"/>
    <property type="match status" value="1"/>
</dbReference>
<gene>
    <name evidence="3" type="ORF">CK510_03860</name>
</gene>
<organism evidence="3 4">
    <name type="scientific">Brunnivagina elsteri CCALA 953</name>
    <dbReference type="NCBI Taxonomy" id="987040"/>
    <lineage>
        <taxon>Bacteria</taxon>
        <taxon>Bacillati</taxon>
        <taxon>Cyanobacteriota</taxon>
        <taxon>Cyanophyceae</taxon>
        <taxon>Nostocales</taxon>
        <taxon>Calotrichaceae</taxon>
        <taxon>Brunnivagina</taxon>
    </lineage>
</organism>
<dbReference type="Pfam" id="PF00534">
    <property type="entry name" value="Glycos_transf_1"/>
    <property type="match status" value="1"/>
</dbReference>
<dbReference type="Pfam" id="PF13439">
    <property type="entry name" value="Glyco_transf_4"/>
    <property type="match status" value="1"/>
</dbReference>
<dbReference type="AlphaFoldDB" id="A0A2A2TNP5"/>
<evidence type="ECO:0000313" key="4">
    <source>
        <dbReference type="Proteomes" id="UP000218238"/>
    </source>
</evidence>
<protein>
    <recommendedName>
        <fullName evidence="5">Glycosyltransferase family 1 protein</fullName>
    </recommendedName>
</protein>
<dbReference type="Gene3D" id="3.40.50.2000">
    <property type="entry name" value="Glycogen Phosphorylase B"/>
    <property type="match status" value="2"/>
</dbReference>
<name>A0A2A2TNP5_9CYAN</name>
<evidence type="ECO:0000313" key="3">
    <source>
        <dbReference type="EMBL" id="PAX60062.1"/>
    </source>
</evidence>
<feature type="domain" description="Glycosyl transferase family 1" evidence="1">
    <location>
        <begin position="190"/>
        <end position="351"/>
    </location>
</feature>
<dbReference type="RefSeq" id="WP_095720434.1">
    <property type="nucleotide sequence ID" value="NZ_NTFS01000024.1"/>
</dbReference>
<dbReference type="Proteomes" id="UP000218238">
    <property type="component" value="Unassembled WGS sequence"/>
</dbReference>
<dbReference type="EMBL" id="NTFS01000024">
    <property type="protein sequence ID" value="PAX60062.1"/>
    <property type="molecule type" value="Genomic_DNA"/>
</dbReference>
<dbReference type="SUPFAM" id="SSF53756">
    <property type="entry name" value="UDP-Glycosyltransferase/glycogen phosphorylase"/>
    <property type="match status" value="1"/>
</dbReference>
<reference evidence="3 4" key="1">
    <citation type="submission" date="2017-08" db="EMBL/GenBank/DDBJ databases">
        <title>Draft genome sequence of filamentous cyanobacterium Calothrix elsteri CCALA 953.</title>
        <authorList>
            <person name="Gagunashvili A.N."/>
            <person name="Elster J."/>
            <person name="Andresson O.S."/>
        </authorList>
    </citation>
    <scope>NUCLEOTIDE SEQUENCE [LARGE SCALE GENOMIC DNA]</scope>
    <source>
        <strain evidence="3 4">CCALA 953</strain>
    </source>
</reference>
<dbReference type="InterPro" id="IPR001296">
    <property type="entry name" value="Glyco_trans_1"/>
</dbReference>
<sequence length="385" mass="42813">MVKVVHNIHFPVSARSFVMPLVVFLNKNGIETELWVENNLKHTSVIQQLNVPKQLISSDLVINPFQFYRRLSNFCNQLRESKPKILHAHQSRASVIPLLAAYLEKIPVRIYHNHGLPYLGYQGILRWLLRSLEILNIRLATHVLLVSNSNLEVAQVDGLLPKSKGAVIANGSAVGINLNDFEFSTDFVKKAKEKFGVSKANFVLAYVGRPVKRKGFHLLLKAWEKSGLGLKNNYLLIAGCTDAECDNVLGRNVVGVKGLGYLKDLREFYAACDALTLPSKHEGFPYSLLEAAAAGKPLIGTDIPGVRCAIVHNQTGLLVPFDDEEALANAIIQLASDPLLRLRLGQNARKRAEEQFSREIVLAGLLNFYQKDLGVEIDESLVHKV</sequence>
<evidence type="ECO:0000259" key="1">
    <source>
        <dbReference type="Pfam" id="PF00534"/>
    </source>
</evidence>